<gene>
    <name evidence="3" type="ORF">DYBT9275_02181</name>
</gene>
<feature type="region of interest" description="Disordered" evidence="1">
    <location>
        <begin position="39"/>
        <end position="60"/>
    </location>
</feature>
<sequence length="152" mass="18263">MDGLVVSNRRTLKIQLMKKILFAAAVLFLGYTSANAQYHSDRNRDRDSYQPDYDEYDRSRDRARDINYMQREAKEQIARGMHSGKLSPREASVLMREYDKIADMEHRFSRRGHLSNKERRILTSDLERLMAKTYQMSSRRGDNWARDYRRRY</sequence>
<feature type="signal peptide" evidence="2">
    <location>
        <begin position="1"/>
        <end position="36"/>
    </location>
</feature>
<proteinExistence type="predicted"/>
<evidence type="ECO:0000256" key="2">
    <source>
        <dbReference type="SAM" id="SignalP"/>
    </source>
</evidence>
<protein>
    <recommendedName>
        <fullName evidence="5">DUF4148 domain-containing protein</fullName>
    </recommendedName>
</protein>
<accession>A0A916JCM5</accession>
<reference evidence="3" key="1">
    <citation type="submission" date="2021-04" db="EMBL/GenBank/DDBJ databases">
        <authorList>
            <person name="Rodrigo-Torres L."/>
            <person name="Arahal R. D."/>
            <person name="Lucena T."/>
        </authorList>
    </citation>
    <scope>NUCLEOTIDE SEQUENCE</scope>
    <source>
        <strain evidence="3">CECT 9275</strain>
    </source>
</reference>
<name>A0A916JCM5_9BACT</name>
<organism evidence="3 4">
    <name type="scientific">Dyadobacter helix</name>
    <dbReference type="NCBI Taxonomy" id="2822344"/>
    <lineage>
        <taxon>Bacteria</taxon>
        <taxon>Pseudomonadati</taxon>
        <taxon>Bacteroidota</taxon>
        <taxon>Cytophagia</taxon>
        <taxon>Cytophagales</taxon>
        <taxon>Spirosomataceae</taxon>
        <taxon>Dyadobacter</taxon>
    </lineage>
</organism>
<dbReference type="Proteomes" id="UP000680038">
    <property type="component" value="Unassembled WGS sequence"/>
</dbReference>
<evidence type="ECO:0000313" key="3">
    <source>
        <dbReference type="EMBL" id="CAG4999221.1"/>
    </source>
</evidence>
<feature type="chain" id="PRO_5037295022" description="DUF4148 domain-containing protein" evidence="2">
    <location>
        <begin position="37"/>
        <end position="152"/>
    </location>
</feature>
<keyword evidence="2" id="KW-0732">Signal</keyword>
<comment type="caution">
    <text evidence="3">The sequence shown here is derived from an EMBL/GenBank/DDBJ whole genome shotgun (WGS) entry which is preliminary data.</text>
</comment>
<evidence type="ECO:0008006" key="5">
    <source>
        <dbReference type="Google" id="ProtNLM"/>
    </source>
</evidence>
<evidence type="ECO:0000313" key="4">
    <source>
        <dbReference type="Proteomes" id="UP000680038"/>
    </source>
</evidence>
<evidence type="ECO:0000256" key="1">
    <source>
        <dbReference type="SAM" id="MobiDB-lite"/>
    </source>
</evidence>
<feature type="compositionally biased region" description="Basic and acidic residues" evidence="1">
    <location>
        <begin position="39"/>
        <end position="49"/>
    </location>
</feature>
<keyword evidence="4" id="KW-1185">Reference proteome</keyword>
<dbReference type="AlphaFoldDB" id="A0A916JCM5"/>
<dbReference type="EMBL" id="CAJRAF010000002">
    <property type="protein sequence ID" value="CAG4999221.1"/>
    <property type="molecule type" value="Genomic_DNA"/>
</dbReference>